<proteinExistence type="inferred from homology"/>
<feature type="domain" description="Chromosomal replication initiator DnaA C-terminal" evidence="9">
    <location>
        <begin position="359"/>
        <end position="428"/>
    </location>
</feature>
<dbReference type="GO" id="GO:0005886">
    <property type="term" value="C:plasma membrane"/>
    <property type="evidence" value="ECO:0007669"/>
    <property type="project" value="TreeGrafter"/>
</dbReference>
<sequence>MTDHHLDDIWRSLSRDLHAAVGDSLFDMWLAGLEPIEFDGRVLTLAASVDVQAWVADRFGGILDAVCESILGPGTCVRLVVSSGSAAAGSSSTAVTAPLVTEPAPVSLNPKYVFDQFVIGAANRFAHAAALAVAENPGTSYNPLLLCGPPGVGKTHLLHAIGNYLTRHENGMRVRVTTGEAFANEFIAALRSKRIEVFKARHREVDILLVDDIQFLISKVRTEEEFFHTFNALRDGGAQIVLTTDRSPSELDGLQERLRDRFAAGLVADIRPPDRPTRIAALRKRAQLDGLDVRDPRVLEVIADRATANLRGLEGALVRVVAFASLTGRPLEPALAEEVLDDLGMTQRTVGSRPVTGPSIEEVQSLTCDAFGLTREDLLSPSRAGRISWPRHVAMYLAREHTNASLPVIGEHFGGRGHTTVLHAVRRTAERIATDQEAAELVNSLSAQLSIRGRRARGDRDD</sequence>
<dbReference type="PRINTS" id="PR00051">
    <property type="entry name" value="DNAA"/>
</dbReference>
<dbReference type="Gene3D" id="1.10.8.60">
    <property type="match status" value="1"/>
</dbReference>
<evidence type="ECO:0000256" key="1">
    <source>
        <dbReference type="ARBA" id="ARBA00006583"/>
    </source>
</evidence>
<dbReference type="CDD" id="cd06571">
    <property type="entry name" value="Bac_DnaA_C"/>
    <property type="match status" value="1"/>
</dbReference>
<evidence type="ECO:0000256" key="2">
    <source>
        <dbReference type="ARBA" id="ARBA00022490"/>
    </source>
</evidence>
<dbReference type="InterPro" id="IPR027417">
    <property type="entry name" value="P-loop_NTPase"/>
</dbReference>
<dbReference type="InterPro" id="IPR010921">
    <property type="entry name" value="Trp_repressor/repl_initiator"/>
</dbReference>
<feature type="domain" description="AAA+ ATPase" evidence="8">
    <location>
        <begin position="140"/>
        <end position="268"/>
    </location>
</feature>
<accession>A0A6J7H5U6</accession>
<dbReference type="AlphaFoldDB" id="A0A6J7H5U6"/>
<gene>
    <name evidence="10" type="ORF">UFOPK3674_00137</name>
</gene>
<evidence type="ECO:0000256" key="3">
    <source>
        <dbReference type="ARBA" id="ARBA00022705"/>
    </source>
</evidence>
<dbReference type="SUPFAM" id="SSF52540">
    <property type="entry name" value="P-loop containing nucleoside triphosphate hydrolases"/>
    <property type="match status" value="1"/>
</dbReference>
<organism evidence="10">
    <name type="scientific">freshwater metagenome</name>
    <dbReference type="NCBI Taxonomy" id="449393"/>
    <lineage>
        <taxon>unclassified sequences</taxon>
        <taxon>metagenomes</taxon>
        <taxon>ecological metagenomes</taxon>
    </lineage>
</organism>
<dbReference type="GO" id="GO:0006275">
    <property type="term" value="P:regulation of DNA replication"/>
    <property type="evidence" value="ECO:0007669"/>
    <property type="project" value="InterPro"/>
</dbReference>
<dbReference type="Gene3D" id="3.40.50.300">
    <property type="entry name" value="P-loop containing nucleotide triphosphate hydrolases"/>
    <property type="match status" value="1"/>
</dbReference>
<dbReference type="NCBIfam" id="TIGR00362">
    <property type="entry name" value="DnaA"/>
    <property type="match status" value="1"/>
</dbReference>
<name>A0A6J7H5U6_9ZZZZ</name>
<dbReference type="InterPro" id="IPR001957">
    <property type="entry name" value="Chromosome_initiator_DnaA"/>
</dbReference>
<dbReference type="Gene3D" id="1.10.1750.10">
    <property type="match status" value="1"/>
</dbReference>
<keyword evidence="5" id="KW-0067">ATP-binding</keyword>
<dbReference type="SMART" id="SM00760">
    <property type="entry name" value="Bac_DnaA_C"/>
    <property type="match status" value="1"/>
</dbReference>
<protein>
    <submittedName>
        <fullName evidence="10">Unannotated protein</fullName>
    </submittedName>
</protein>
<keyword evidence="6" id="KW-0446">Lipid-binding</keyword>
<dbReference type="InterPro" id="IPR013317">
    <property type="entry name" value="DnaA_dom"/>
</dbReference>
<comment type="similarity">
    <text evidence="1">Belongs to the DnaA family.</text>
</comment>
<dbReference type="Pfam" id="PF08299">
    <property type="entry name" value="Bac_DnaA_C"/>
    <property type="match status" value="1"/>
</dbReference>
<dbReference type="PANTHER" id="PTHR30050">
    <property type="entry name" value="CHROMOSOMAL REPLICATION INITIATOR PROTEIN DNAA"/>
    <property type="match status" value="1"/>
</dbReference>
<dbReference type="Pfam" id="PF00308">
    <property type="entry name" value="Bac_DnaA"/>
    <property type="match status" value="1"/>
</dbReference>
<dbReference type="EMBL" id="CAFBMX010000001">
    <property type="protein sequence ID" value="CAB4914438.1"/>
    <property type="molecule type" value="Genomic_DNA"/>
</dbReference>
<dbReference type="GO" id="GO:0006270">
    <property type="term" value="P:DNA replication initiation"/>
    <property type="evidence" value="ECO:0007669"/>
    <property type="project" value="InterPro"/>
</dbReference>
<evidence type="ECO:0000256" key="6">
    <source>
        <dbReference type="ARBA" id="ARBA00023121"/>
    </source>
</evidence>
<keyword evidence="4" id="KW-0547">Nucleotide-binding</keyword>
<reference evidence="10" key="1">
    <citation type="submission" date="2020-05" db="EMBL/GenBank/DDBJ databases">
        <authorList>
            <person name="Chiriac C."/>
            <person name="Salcher M."/>
            <person name="Ghai R."/>
            <person name="Kavagutti S V."/>
        </authorList>
    </citation>
    <scope>NUCLEOTIDE SEQUENCE</scope>
</reference>
<evidence type="ECO:0000259" key="9">
    <source>
        <dbReference type="SMART" id="SM00760"/>
    </source>
</evidence>
<dbReference type="InterPro" id="IPR038454">
    <property type="entry name" value="DnaA_N_sf"/>
</dbReference>
<evidence type="ECO:0000256" key="5">
    <source>
        <dbReference type="ARBA" id="ARBA00022840"/>
    </source>
</evidence>
<keyword evidence="3" id="KW-0235">DNA replication</keyword>
<dbReference type="GO" id="GO:0008289">
    <property type="term" value="F:lipid binding"/>
    <property type="evidence" value="ECO:0007669"/>
    <property type="project" value="UniProtKB-KW"/>
</dbReference>
<dbReference type="GO" id="GO:0005524">
    <property type="term" value="F:ATP binding"/>
    <property type="evidence" value="ECO:0007669"/>
    <property type="project" value="UniProtKB-KW"/>
</dbReference>
<keyword evidence="7" id="KW-0238">DNA-binding</keyword>
<dbReference type="PANTHER" id="PTHR30050:SF2">
    <property type="entry name" value="CHROMOSOMAL REPLICATION INITIATOR PROTEIN DNAA"/>
    <property type="match status" value="1"/>
</dbReference>
<keyword evidence="2" id="KW-0963">Cytoplasm</keyword>
<evidence type="ECO:0000256" key="7">
    <source>
        <dbReference type="ARBA" id="ARBA00023125"/>
    </source>
</evidence>
<dbReference type="CDD" id="cd00009">
    <property type="entry name" value="AAA"/>
    <property type="match status" value="1"/>
</dbReference>
<evidence type="ECO:0000259" key="8">
    <source>
        <dbReference type="SMART" id="SM00382"/>
    </source>
</evidence>
<evidence type="ECO:0000256" key="4">
    <source>
        <dbReference type="ARBA" id="ARBA00022741"/>
    </source>
</evidence>
<evidence type="ECO:0000313" key="10">
    <source>
        <dbReference type="EMBL" id="CAB4914438.1"/>
    </source>
</evidence>
<dbReference type="InterPro" id="IPR003593">
    <property type="entry name" value="AAA+_ATPase"/>
</dbReference>
<dbReference type="SUPFAM" id="SSF48295">
    <property type="entry name" value="TrpR-like"/>
    <property type="match status" value="1"/>
</dbReference>
<dbReference type="GO" id="GO:0003688">
    <property type="term" value="F:DNA replication origin binding"/>
    <property type="evidence" value="ECO:0007669"/>
    <property type="project" value="InterPro"/>
</dbReference>
<dbReference type="Gene3D" id="3.30.300.180">
    <property type="match status" value="1"/>
</dbReference>
<dbReference type="InterPro" id="IPR013159">
    <property type="entry name" value="DnaA_C"/>
</dbReference>
<dbReference type="SMART" id="SM00382">
    <property type="entry name" value="AAA"/>
    <property type="match status" value="1"/>
</dbReference>
<dbReference type="InterPro" id="IPR020591">
    <property type="entry name" value="Chromosome_initiator_DnaA-like"/>
</dbReference>
<dbReference type="HAMAP" id="MF_00377">
    <property type="entry name" value="DnaA_bact"/>
    <property type="match status" value="1"/>
</dbReference>